<comment type="caution">
    <text evidence="3">The sequence shown here is derived from an EMBL/GenBank/DDBJ whole genome shotgun (WGS) entry which is preliminary data.</text>
</comment>
<gene>
    <name evidence="3" type="ORF">A6M23_04905</name>
</gene>
<name>A0A1C2IFQ2_ACITH</name>
<evidence type="ECO:0000313" key="4">
    <source>
        <dbReference type="Proteomes" id="UP000095008"/>
    </source>
</evidence>
<dbReference type="Pfam" id="PF03458">
    <property type="entry name" value="Gly_transporter"/>
    <property type="match status" value="1"/>
</dbReference>
<feature type="transmembrane region" description="Helical" evidence="1">
    <location>
        <begin position="37"/>
        <end position="60"/>
    </location>
</feature>
<keyword evidence="1" id="KW-0812">Transmembrane</keyword>
<evidence type="ECO:0000256" key="1">
    <source>
        <dbReference type="SAM" id="Phobius"/>
    </source>
</evidence>
<keyword evidence="1" id="KW-0472">Membrane</keyword>
<accession>A0A1C2IFQ2</accession>
<protein>
    <recommendedName>
        <fullName evidence="2">Glycine transporter domain-containing protein</fullName>
    </recommendedName>
</protein>
<proteinExistence type="predicted"/>
<evidence type="ECO:0000259" key="2">
    <source>
        <dbReference type="Pfam" id="PF03458"/>
    </source>
</evidence>
<dbReference type="RefSeq" id="WP_065974470.1">
    <property type="nucleotide sequence ID" value="NZ_JAVKVP010000018.1"/>
</dbReference>
<organism evidence="3 4">
    <name type="scientific">Acidithiobacillus thiooxidans</name>
    <name type="common">Thiobacillus thiooxidans</name>
    <dbReference type="NCBI Taxonomy" id="930"/>
    <lineage>
        <taxon>Bacteria</taxon>
        <taxon>Pseudomonadati</taxon>
        <taxon>Pseudomonadota</taxon>
        <taxon>Acidithiobacillia</taxon>
        <taxon>Acidithiobacillales</taxon>
        <taxon>Acidithiobacillaceae</taxon>
        <taxon>Acidithiobacillus</taxon>
    </lineage>
</organism>
<sequence length="80" mass="8778">MNKRSKERFQQTYVDYIDPPIRDILTAEIPVVLRAEIYASAALLGAAVTLAGASLTLYSAHDGLVPTLEFTQTALTPWNV</sequence>
<feature type="domain" description="Glycine transporter" evidence="2">
    <location>
        <begin position="21"/>
        <end position="51"/>
    </location>
</feature>
<reference evidence="3" key="1">
    <citation type="journal article" date="2016" name="Int. J. Mol. Sci.">
        <title>Comparative genomics of the extreme acidophile Acidithiobacillus thiooxidans reveals intraspecific divergence and niche adaptation.</title>
        <authorList>
            <person name="Zhang X."/>
            <person name="Feng X."/>
            <person name="Tao J."/>
            <person name="Ma L."/>
            <person name="Xiao Y."/>
            <person name="Liang Y."/>
            <person name="Liu X."/>
            <person name="Yin H."/>
        </authorList>
    </citation>
    <scope>NUCLEOTIDE SEQUENCE [LARGE SCALE GENOMIC DNA]</scope>
    <source>
        <strain evidence="3">DXS-W</strain>
    </source>
</reference>
<evidence type="ECO:0000313" key="3">
    <source>
        <dbReference type="EMBL" id="OCX74795.1"/>
    </source>
</evidence>
<dbReference type="EMBL" id="LWRY01000030">
    <property type="protein sequence ID" value="OCX74795.1"/>
    <property type="molecule type" value="Genomic_DNA"/>
</dbReference>
<dbReference type="Proteomes" id="UP000095008">
    <property type="component" value="Unassembled WGS sequence"/>
</dbReference>
<dbReference type="AlphaFoldDB" id="A0A1C2IFQ2"/>
<keyword evidence="4" id="KW-1185">Reference proteome</keyword>
<dbReference type="InterPro" id="IPR005115">
    <property type="entry name" value="Gly_transporter"/>
</dbReference>
<keyword evidence="1" id="KW-1133">Transmembrane helix</keyword>